<dbReference type="Gene3D" id="3.20.20.100">
    <property type="entry name" value="NADP-dependent oxidoreductase domain"/>
    <property type="match status" value="1"/>
</dbReference>
<evidence type="ECO:0000313" key="4">
    <source>
        <dbReference type="Proteomes" id="UP000295680"/>
    </source>
</evidence>
<gene>
    <name evidence="3" type="ORF">EV192_106231</name>
</gene>
<name>A0A4R2JID3_9PSEU</name>
<dbReference type="PANTHER" id="PTHR43364">
    <property type="entry name" value="NADH-SPECIFIC METHYLGLYOXAL REDUCTASE-RELATED"/>
    <property type="match status" value="1"/>
</dbReference>
<dbReference type="GO" id="GO:0005829">
    <property type="term" value="C:cytosol"/>
    <property type="evidence" value="ECO:0007669"/>
    <property type="project" value="TreeGrafter"/>
</dbReference>
<reference evidence="3 4" key="1">
    <citation type="submission" date="2019-03" db="EMBL/GenBank/DDBJ databases">
        <title>Genomic Encyclopedia of Type Strains, Phase IV (KMG-IV): sequencing the most valuable type-strain genomes for metagenomic binning, comparative biology and taxonomic classification.</title>
        <authorList>
            <person name="Goeker M."/>
        </authorList>
    </citation>
    <scope>NUCLEOTIDE SEQUENCE [LARGE SCALE GENOMIC DNA]</scope>
    <source>
        <strain evidence="3 4">DSM 45934</strain>
    </source>
</reference>
<evidence type="ECO:0000256" key="1">
    <source>
        <dbReference type="ARBA" id="ARBA00023002"/>
    </source>
</evidence>
<keyword evidence="1" id="KW-0560">Oxidoreductase</keyword>
<accession>A0A4R2JID3</accession>
<organism evidence="3 4">
    <name type="scientific">Actinocrispum wychmicini</name>
    <dbReference type="NCBI Taxonomy" id="1213861"/>
    <lineage>
        <taxon>Bacteria</taxon>
        <taxon>Bacillati</taxon>
        <taxon>Actinomycetota</taxon>
        <taxon>Actinomycetes</taxon>
        <taxon>Pseudonocardiales</taxon>
        <taxon>Pseudonocardiaceae</taxon>
        <taxon>Actinocrispum</taxon>
    </lineage>
</organism>
<dbReference type="InterPro" id="IPR023210">
    <property type="entry name" value="NADP_OxRdtase_dom"/>
</dbReference>
<evidence type="ECO:0000313" key="3">
    <source>
        <dbReference type="EMBL" id="TCO56756.1"/>
    </source>
</evidence>
<dbReference type="RefSeq" id="WP_132120290.1">
    <property type="nucleotide sequence ID" value="NZ_SLWS01000006.1"/>
</dbReference>
<dbReference type="InterPro" id="IPR050523">
    <property type="entry name" value="AKR_Detox_Biosynth"/>
</dbReference>
<comment type="caution">
    <text evidence="3">The sequence shown here is derived from an EMBL/GenBank/DDBJ whole genome shotgun (WGS) entry which is preliminary data.</text>
</comment>
<dbReference type="InterPro" id="IPR036812">
    <property type="entry name" value="NAD(P)_OxRdtase_dom_sf"/>
</dbReference>
<dbReference type="Pfam" id="PF00248">
    <property type="entry name" value="Aldo_ket_red"/>
    <property type="match status" value="1"/>
</dbReference>
<dbReference type="GO" id="GO:0016491">
    <property type="term" value="F:oxidoreductase activity"/>
    <property type="evidence" value="ECO:0007669"/>
    <property type="project" value="UniProtKB-KW"/>
</dbReference>
<dbReference type="SUPFAM" id="SSF51430">
    <property type="entry name" value="NAD(P)-linked oxidoreductase"/>
    <property type="match status" value="1"/>
</dbReference>
<dbReference type="AlphaFoldDB" id="A0A4R2JID3"/>
<keyword evidence="4" id="KW-1185">Reference proteome</keyword>
<dbReference type="OrthoDB" id="9768793at2"/>
<dbReference type="Proteomes" id="UP000295680">
    <property type="component" value="Unassembled WGS sequence"/>
</dbReference>
<protein>
    <submittedName>
        <fullName evidence="3">Aldo/keto reductase family protein</fullName>
    </submittedName>
</protein>
<feature type="domain" description="NADP-dependent oxidoreductase" evidence="2">
    <location>
        <begin position="15"/>
        <end position="56"/>
    </location>
</feature>
<proteinExistence type="predicted"/>
<evidence type="ECO:0000259" key="2">
    <source>
        <dbReference type="Pfam" id="PF00248"/>
    </source>
</evidence>
<sequence length="60" mass="6649">MRYIRLGSTGLHVSRVCLGMMSYGSTVSREWTLDEDAAFPIVRRAVDAGITYFDTSTSTV</sequence>
<dbReference type="EMBL" id="SLWS01000006">
    <property type="protein sequence ID" value="TCO56756.1"/>
    <property type="molecule type" value="Genomic_DNA"/>
</dbReference>
<dbReference type="PANTHER" id="PTHR43364:SF4">
    <property type="entry name" value="NAD(P)-LINKED OXIDOREDUCTASE SUPERFAMILY PROTEIN"/>
    <property type="match status" value="1"/>
</dbReference>